<feature type="transmembrane region" description="Helical" evidence="2">
    <location>
        <begin position="159"/>
        <end position="179"/>
    </location>
</feature>
<feature type="compositionally biased region" description="Basic residues" evidence="1">
    <location>
        <begin position="1"/>
        <end position="14"/>
    </location>
</feature>
<feature type="non-terminal residue" evidence="3">
    <location>
        <position position="1"/>
    </location>
</feature>
<feature type="region of interest" description="Disordered" evidence="1">
    <location>
        <begin position="1"/>
        <end position="21"/>
    </location>
</feature>
<evidence type="ECO:0008006" key="4">
    <source>
        <dbReference type="Google" id="ProtNLM"/>
    </source>
</evidence>
<keyword evidence="2" id="KW-1133">Transmembrane helix</keyword>
<dbReference type="AlphaFoldDB" id="A0A6J4SU47"/>
<keyword evidence="2" id="KW-0472">Membrane</keyword>
<keyword evidence="2" id="KW-0812">Transmembrane</keyword>
<protein>
    <recommendedName>
        <fullName evidence="4">Integral membrane protein</fullName>
    </recommendedName>
</protein>
<evidence type="ECO:0000256" key="2">
    <source>
        <dbReference type="SAM" id="Phobius"/>
    </source>
</evidence>
<evidence type="ECO:0000256" key="1">
    <source>
        <dbReference type="SAM" id="MobiDB-lite"/>
    </source>
</evidence>
<organism evidence="3">
    <name type="scientific">uncultured Solirubrobacteraceae bacterium</name>
    <dbReference type="NCBI Taxonomy" id="1162706"/>
    <lineage>
        <taxon>Bacteria</taxon>
        <taxon>Bacillati</taxon>
        <taxon>Actinomycetota</taxon>
        <taxon>Thermoleophilia</taxon>
        <taxon>Solirubrobacterales</taxon>
        <taxon>Solirubrobacteraceae</taxon>
        <taxon>environmental samples</taxon>
    </lineage>
</organism>
<feature type="transmembrane region" description="Helical" evidence="2">
    <location>
        <begin position="191"/>
        <end position="211"/>
    </location>
</feature>
<name>A0A6J4SU47_9ACTN</name>
<evidence type="ECO:0000313" key="3">
    <source>
        <dbReference type="EMBL" id="CAA9505432.1"/>
    </source>
</evidence>
<sequence>GAHVRQRKAKRLKKAGQVGRKPTTRTRVLGALAGGAVVTVFGAETARIWRLGMLPQSRSEEQLEQPPGRVRHGFLVLREGYTVSRTRENSLFNMLASFSATFAITRAITRHIREHGGLGPVQNVIVGDRHIHHFVPGGLIALTAGGVAIGLKNDKADKYLAFPFGIGVALVLDESAMLLELEDVYWTEEGVLSVQIVFAAMAMLSGLAYLIRVLRQPTGGDTEADWELAAKAWDDLQLIPGSAGVPGIGL</sequence>
<reference evidence="3" key="1">
    <citation type="submission" date="2020-02" db="EMBL/GenBank/DDBJ databases">
        <authorList>
            <person name="Meier V. D."/>
        </authorList>
    </citation>
    <scope>NUCLEOTIDE SEQUENCE</scope>
    <source>
        <strain evidence="3">AVDCRST_MAG69</strain>
    </source>
</reference>
<proteinExistence type="predicted"/>
<gene>
    <name evidence="3" type="ORF">AVDCRST_MAG69-2160</name>
</gene>
<dbReference type="EMBL" id="CADCVP010000232">
    <property type="protein sequence ID" value="CAA9505432.1"/>
    <property type="molecule type" value="Genomic_DNA"/>
</dbReference>
<accession>A0A6J4SU47</accession>